<dbReference type="PROSITE" id="PS50003">
    <property type="entry name" value="PH_DOMAIN"/>
    <property type="match status" value="1"/>
</dbReference>
<dbReference type="EMBL" id="JAPQKR010000004">
    <property type="protein sequence ID" value="KAJ5218494.1"/>
    <property type="molecule type" value="Genomic_DNA"/>
</dbReference>
<sequence length="1446" mass="159606">MHWKGLRLVADGSSKRQSTMEPQTQARHSEHLPRPSPPETEPRCSEALPRSTGLDISSEEALNPTPGDDALADTEPGHAIARTDFAGPPTRLSVDTPSLRRNRFSFMRLRHASDPQLSKSYAKAAQDTPLCLLFLVSGRSTIDTLPTVVPWLDAPGMALISFTTPTIITTAPTSNELDQPVKQRSKLGLLPLRKRSMEELSRSSVDSPRTKPARKNQGSTDSQIAESTLSTFQTAPEQPGRLSTTSRQNGSRDQLNDSHRSSVTDPRFSESSRSDQSYGDQTFRTNSPREGQGSIPNNKRFRLPRLKRNRSPLFPLPPKPTPVSRALDNAPKFPPADTPKSQDSDDADQVSPLPSPSRSSVGLPASGAPPLLRNDSTNSARSVRSNPSHKGGRGRSSTMGSLAENQEDLSPAPYMASSGRTSTSTSGRKSFGDIFNISQRLRQNSEPPIPRHGSPAVGGSGTPVKPDLPPIPSRDEDDTPASYLTKLEENLPRGVIGGILAQSDDEFYKVTLRKYMRSFSYFGDPIDMAIRKLLMEVELPKETQQIDRFLQSFADRYHECNPGIFASSDQAYFIAFSILILHTDVFNKNNKRKMQKPDYVKNTRGEGIAEAILECFYENISYTPFIHVEDANLRDRQLAKPRRALFKTASSEHLSRMAREPVDPYTLIMENKVDTLRPSLKEVMDLDDTYNHFGTSGPPDMEDLHQAFTKSGILQIVSLRSRPDAFMQTSLNNPAESNPGLVDIKVAKVGLLWRKDPKKKRARSPWAEWGAILTFSQLYFFRNVTWVRSLMAQHDAYVKNERRGTLVFRPPLADFKPDAIMSTNDAVALLDESYKKHKHAFSFVRHNALEEVFLASSEPEMNDWISKLNYAAAFRTTGVRTKGMIATNYEGQRYRRSQRMGSDSSLRSLESADREPYSPSIDTDIVAEFVAARRELMSQKIREQNEKLFVTQKQLDDVLRNARHLQILAPVHPRAREGVIMAAGRMAAKLKWIRQDISRNKCYREVLLRDLGEVESLAEGRIGSVADQTIASSGPARLASPSGPSVTSDPSVHRVPSVVRTASSHDANEQTSASTDRPSEPSLLKQPSNDEMRRPSIPGSTTSSDFGRVGRPLSIAVVPEQGGSETQAAQLEREASVLSRGSRFDGASLGSRASKITSPASYDEGEERFLRETGLLDISGSPPPKAQPTTVPESGADNVPDETSEVSQGDHKPSRVRRSLHRTLREPHNVHRHHSRSSKKNRGSLSSIGPLEDDESMAESEVLSRKSPRFTVHGKKASIVTFGSEWQNMPPEERFKLRKPTPHEEPRASEPSILGSTDPMTLDSYPGSRPHSVRSISTTTGISLRSDDEPIEFFKDAHEDLGDPSSTLSPLTPDIGPDAVPEQPVENESMPRSTSASGSGSVIHNGHLTTPSNDRTTPSPSSSSLNEQRAVDTPSSENLRQQAVGA</sequence>
<feature type="region of interest" description="Disordered" evidence="1">
    <location>
        <begin position="894"/>
        <end position="917"/>
    </location>
</feature>
<dbReference type="GeneID" id="83174956"/>
<feature type="compositionally biased region" description="Polar residues" evidence="1">
    <location>
        <begin position="436"/>
        <end position="446"/>
    </location>
</feature>
<feature type="compositionally biased region" description="Basic residues" evidence="1">
    <location>
        <begin position="1266"/>
        <end position="1276"/>
    </location>
</feature>
<feature type="compositionally biased region" description="Polar residues" evidence="1">
    <location>
        <begin position="374"/>
        <end position="388"/>
    </location>
</feature>
<reference evidence="4" key="2">
    <citation type="journal article" date="2023" name="IMA Fungus">
        <title>Comparative genomic study of the Penicillium genus elucidates a diverse pangenome and 15 lateral gene transfer events.</title>
        <authorList>
            <person name="Petersen C."/>
            <person name="Sorensen T."/>
            <person name="Nielsen M.R."/>
            <person name="Sondergaard T.E."/>
            <person name="Sorensen J.L."/>
            <person name="Fitzpatrick D.A."/>
            <person name="Frisvad J.C."/>
            <person name="Nielsen K.L."/>
        </authorList>
    </citation>
    <scope>NUCLEOTIDE SEQUENCE</scope>
    <source>
        <strain evidence="4">IBT 15544</strain>
    </source>
</reference>
<organism evidence="4 5">
    <name type="scientific">Penicillium cinerascens</name>
    <dbReference type="NCBI Taxonomy" id="70096"/>
    <lineage>
        <taxon>Eukaryota</taxon>
        <taxon>Fungi</taxon>
        <taxon>Dikarya</taxon>
        <taxon>Ascomycota</taxon>
        <taxon>Pezizomycotina</taxon>
        <taxon>Eurotiomycetes</taxon>
        <taxon>Eurotiomycetidae</taxon>
        <taxon>Eurotiales</taxon>
        <taxon>Aspergillaceae</taxon>
        <taxon>Penicillium</taxon>
    </lineage>
</organism>
<dbReference type="SUPFAM" id="SSF50729">
    <property type="entry name" value="PH domain-like"/>
    <property type="match status" value="1"/>
</dbReference>
<keyword evidence="5" id="KW-1185">Reference proteome</keyword>
<feature type="compositionally biased region" description="Basic residues" evidence="1">
    <location>
        <begin position="299"/>
        <end position="310"/>
    </location>
</feature>
<dbReference type="InterPro" id="IPR035999">
    <property type="entry name" value="Sec7_dom_sf"/>
</dbReference>
<dbReference type="FunFam" id="1.10.1000.11:FF:000002">
    <property type="entry name" value="Cytohesin 1"/>
    <property type="match status" value="1"/>
</dbReference>
<accession>A0A9W9TDJ7</accession>
<feature type="compositionally biased region" description="Basic and acidic residues" evidence="1">
    <location>
        <begin position="1291"/>
        <end position="1308"/>
    </location>
</feature>
<dbReference type="CDD" id="cd00171">
    <property type="entry name" value="Sec7"/>
    <property type="match status" value="1"/>
</dbReference>
<feature type="compositionally biased region" description="Polar residues" evidence="1">
    <location>
        <begin position="274"/>
        <end position="297"/>
    </location>
</feature>
<dbReference type="Pfam" id="PF01369">
    <property type="entry name" value="Sec7"/>
    <property type="match status" value="1"/>
</dbReference>
<dbReference type="Gene3D" id="1.10.1000.11">
    <property type="entry name" value="Arf Nucleotide-binding Site Opener,domain 2"/>
    <property type="match status" value="1"/>
</dbReference>
<feature type="compositionally biased region" description="Polar residues" evidence="1">
    <location>
        <begin position="1390"/>
        <end position="1446"/>
    </location>
</feature>
<dbReference type="Proteomes" id="UP001150904">
    <property type="component" value="Unassembled WGS sequence"/>
</dbReference>
<dbReference type="RefSeq" id="XP_058313067.1">
    <property type="nucleotide sequence ID" value="XM_058447656.1"/>
</dbReference>
<gene>
    <name evidence="4" type="ORF">N7498_000593</name>
</gene>
<feature type="compositionally biased region" description="Polar residues" evidence="1">
    <location>
        <begin position="395"/>
        <end position="404"/>
    </location>
</feature>
<comment type="caution">
    <text evidence="4">The sequence shown here is derived from an EMBL/GenBank/DDBJ whole genome shotgun (WGS) entry which is preliminary data.</text>
</comment>
<dbReference type="OrthoDB" id="430364at2759"/>
<dbReference type="PANTHER" id="PTHR10663:SF405">
    <property type="entry name" value="ARF GUANINE NUCLEOTIDE EXCHANGE FACTOR SYT1"/>
    <property type="match status" value="1"/>
</dbReference>
<dbReference type="InterPro" id="IPR001849">
    <property type="entry name" value="PH_domain"/>
</dbReference>
<feature type="domain" description="PH" evidence="2">
    <location>
        <begin position="745"/>
        <end position="873"/>
    </location>
</feature>
<reference evidence="4" key="1">
    <citation type="submission" date="2022-12" db="EMBL/GenBank/DDBJ databases">
        <authorList>
            <person name="Petersen C."/>
        </authorList>
    </citation>
    <scope>NUCLEOTIDE SEQUENCE</scope>
    <source>
        <strain evidence="4">IBT 15544</strain>
    </source>
</reference>
<feature type="compositionally biased region" description="Polar residues" evidence="1">
    <location>
        <begin position="15"/>
        <end position="26"/>
    </location>
</feature>
<feature type="compositionally biased region" description="Basic residues" evidence="1">
    <location>
        <begin position="1230"/>
        <end position="1242"/>
    </location>
</feature>
<dbReference type="Gene3D" id="2.30.29.30">
    <property type="entry name" value="Pleckstrin-homology domain (PH domain)/Phosphotyrosine-binding domain (PTB)"/>
    <property type="match status" value="1"/>
</dbReference>
<name>A0A9W9TDJ7_9EURO</name>
<feature type="region of interest" description="Disordered" evidence="1">
    <location>
        <begin position="1033"/>
        <end position="1110"/>
    </location>
</feature>
<proteinExistence type="predicted"/>
<evidence type="ECO:0000256" key="1">
    <source>
        <dbReference type="SAM" id="MobiDB-lite"/>
    </source>
</evidence>
<evidence type="ECO:0000313" key="5">
    <source>
        <dbReference type="Proteomes" id="UP001150904"/>
    </source>
</evidence>
<evidence type="ECO:0000259" key="2">
    <source>
        <dbReference type="PROSITE" id="PS50003"/>
    </source>
</evidence>
<dbReference type="PANTHER" id="PTHR10663">
    <property type="entry name" value="GUANYL-NUCLEOTIDE EXCHANGE FACTOR"/>
    <property type="match status" value="1"/>
</dbReference>
<dbReference type="SMART" id="SM00222">
    <property type="entry name" value="Sec7"/>
    <property type="match status" value="1"/>
</dbReference>
<evidence type="ECO:0000259" key="3">
    <source>
        <dbReference type="PROSITE" id="PS50190"/>
    </source>
</evidence>
<protein>
    <recommendedName>
        <fullName evidence="6">Guanyl-nucleotide exchange factor</fullName>
    </recommendedName>
</protein>
<feature type="compositionally biased region" description="Polar residues" evidence="1">
    <location>
        <begin position="1334"/>
        <end position="1343"/>
    </location>
</feature>
<dbReference type="GO" id="GO:0032012">
    <property type="term" value="P:regulation of ARF protein signal transduction"/>
    <property type="evidence" value="ECO:0007669"/>
    <property type="project" value="InterPro"/>
</dbReference>
<feature type="domain" description="SEC7" evidence="3">
    <location>
        <begin position="450"/>
        <end position="623"/>
    </location>
</feature>
<dbReference type="PROSITE" id="PS50190">
    <property type="entry name" value="SEC7"/>
    <property type="match status" value="1"/>
</dbReference>
<feature type="compositionally biased region" description="Polar residues" evidence="1">
    <location>
        <begin position="1060"/>
        <end position="1076"/>
    </location>
</feature>
<feature type="compositionally biased region" description="Basic and acidic residues" evidence="1">
    <location>
        <begin position="1345"/>
        <end position="1361"/>
    </location>
</feature>
<dbReference type="InterPro" id="IPR023394">
    <property type="entry name" value="Sec7_C_sf"/>
</dbReference>
<feature type="compositionally biased region" description="Polar residues" evidence="1">
    <location>
        <begin position="899"/>
        <end position="908"/>
    </location>
</feature>
<dbReference type="SUPFAM" id="SSF48425">
    <property type="entry name" value="Sec7 domain"/>
    <property type="match status" value="1"/>
</dbReference>
<feature type="compositionally biased region" description="Low complexity" evidence="1">
    <location>
        <begin position="417"/>
        <end position="428"/>
    </location>
</feature>
<evidence type="ECO:0000313" key="4">
    <source>
        <dbReference type="EMBL" id="KAJ5218494.1"/>
    </source>
</evidence>
<feature type="region of interest" description="Disordered" evidence="1">
    <location>
        <begin position="1138"/>
        <end position="1446"/>
    </location>
</feature>
<dbReference type="InterPro" id="IPR000904">
    <property type="entry name" value="Sec7_dom"/>
</dbReference>
<feature type="compositionally biased region" description="Polar residues" evidence="1">
    <location>
        <begin position="216"/>
        <end position="253"/>
    </location>
</feature>
<feature type="compositionally biased region" description="Basic and acidic residues" evidence="1">
    <location>
        <begin position="254"/>
        <end position="273"/>
    </location>
</feature>
<feature type="region of interest" description="Disordered" evidence="1">
    <location>
        <begin position="1"/>
        <end position="74"/>
    </location>
</feature>
<feature type="region of interest" description="Disordered" evidence="1">
    <location>
        <begin position="171"/>
        <end position="479"/>
    </location>
</feature>
<evidence type="ECO:0008006" key="6">
    <source>
        <dbReference type="Google" id="ProtNLM"/>
    </source>
</evidence>
<dbReference type="InterPro" id="IPR011993">
    <property type="entry name" value="PH-like_dom_sf"/>
</dbReference>
<dbReference type="GO" id="GO:0005085">
    <property type="term" value="F:guanyl-nucleotide exchange factor activity"/>
    <property type="evidence" value="ECO:0007669"/>
    <property type="project" value="InterPro"/>
</dbReference>
<feature type="compositionally biased region" description="Low complexity" evidence="1">
    <location>
        <begin position="350"/>
        <end position="364"/>
    </location>
</feature>